<protein>
    <submittedName>
        <fullName evidence="2">NAD(P)-binding protein</fullName>
    </submittedName>
</protein>
<keyword evidence="3" id="KW-1185">Reference proteome</keyword>
<organism evidence="2 3">
    <name type="scientific">Zopfia rhizophila CBS 207.26</name>
    <dbReference type="NCBI Taxonomy" id="1314779"/>
    <lineage>
        <taxon>Eukaryota</taxon>
        <taxon>Fungi</taxon>
        <taxon>Dikarya</taxon>
        <taxon>Ascomycota</taxon>
        <taxon>Pezizomycotina</taxon>
        <taxon>Dothideomycetes</taxon>
        <taxon>Dothideomycetes incertae sedis</taxon>
        <taxon>Zopfiaceae</taxon>
        <taxon>Zopfia</taxon>
    </lineage>
</organism>
<dbReference type="InterPro" id="IPR052184">
    <property type="entry name" value="SDR_enzymes"/>
</dbReference>
<dbReference type="Gene3D" id="3.40.50.720">
    <property type="entry name" value="NAD(P)-binding Rossmann-like Domain"/>
    <property type="match status" value="1"/>
</dbReference>
<accession>A0A6A6DF48</accession>
<proteinExistence type="predicted"/>
<dbReference type="Proteomes" id="UP000800200">
    <property type="component" value="Unassembled WGS sequence"/>
</dbReference>
<gene>
    <name evidence="2" type="ORF">K469DRAFT_742382</name>
</gene>
<dbReference type="PROSITE" id="PS00061">
    <property type="entry name" value="ADH_SHORT"/>
    <property type="match status" value="1"/>
</dbReference>
<keyword evidence="1" id="KW-0521">NADP</keyword>
<dbReference type="InterPro" id="IPR020904">
    <property type="entry name" value="Sc_DH/Rdtase_CS"/>
</dbReference>
<evidence type="ECO:0000256" key="1">
    <source>
        <dbReference type="ARBA" id="ARBA00022857"/>
    </source>
</evidence>
<evidence type="ECO:0000313" key="3">
    <source>
        <dbReference type="Proteomes" id="UP000800200"/>
    </source>
</evidence>
<sequence>MPSYVITGVSKGLGWEFMDQLSSDPNNTVVGIIRNKPPTAERVANELADRKNITLLQADLTNYDATKKAAEDAGRILGGKLDTLIANAGYVPQFDAYDGIGTLGAKPEELTQEFWKVVNINVLANIHLYNLFLPLIFKGNDKKVICISSAQGDPDWAKDYEIDVAALYSASKAAMNMITSKFHAQYKKDGILFMGICPGMVDVGHFSSATPEQMEGLQGMLKRFSVYSPNFKGPDTPHDSIKAVMKVVNNSTVEKDGGAFLSHFGNKQWI</sequence>
<dbReference type="PANTHER" id="PTHR45458">
    <property type="entry name" value="SHORT-CHAIN DEHYDROGENASE/REDUCTASE SDR"/>
    <property type="match status" value="1"/>
</dbReference>
<dbReference type="GO" id="GO:0016616">
    <property type="term" value="F:oxidoreductase activity, acting on the CH-OH group of donors, NAD or NADP as acceptor"/>
    <property type="evidence" value="ECO:0007669"/>
    <property type="project" value="TreeGrafter"/>
</dbReference>
<dbReference type="Pfam" id="PF00106">
    <property type="entry name" value="adh_short"/>
    <property type="match status" value="1"/>
</dbReference>
<dbReference type="OrthoDB" id="7289984at2759"/>
<name>A0A6A6DF48_9PEZI</name>
<dbReference type="SUPFAM" id="SSF51735">
    <property type="entry name" value="NAD(P)-binding Rossmann-fold domains"/>
    <property type="match status" value="1"/>
</dbReference>
<dbReference type="InterPro" id="IPR002347">
    <property type="entry name" value="SDR_fam"/>
</dbReference>
<dbReference type="AlphaFoldDB" id="A0A6A6DF48"/>
<dbReference type="PANTHER" id="PTHR45458:SF3">
    <property type="entry name" value="CHAIN DEHYDROGENASE (ATSC), PUTATIVE-RELATED"/>
    <property type="match status" value="1"/>
</dbReference>
<evidence type="ECO:0000313" key="2">
    <source>
        <dbReference type="EMBL" id="KAF2177775.1"/>
    </source>
</evidence>
<dbReference type="EMBL" id="ML994684">
    <property type="protein sequence ID" value="KAF2177775.1"/>
    <property type="molecule type" value="Genomic_DNA"/>
</dbReference>
<reference evidence="2" key="1">
    <citation type="journal article" date="2020" name="Stud. Mycol.">
        <title>101 Dothideomycetes genomes: a test case for predicting lifestyles and emergence of pathogens.</title>
        <authorList>
            <person name="Haridas S."/>
            <person name="Albert R."/>
            <person name="Binder M."/>
            <person name="Bloem J."/>
            <person name="Labutti K."/>
            <person name="Salamov A."/>
            <person name="Andreopoulos B."/>
            <person name="Baker S."/>
            <person name="Barry K."/>
            <person name="Bills G."/>
            <person name="Bluhm B."/>
            <person name="Cannon C."/>
            <person name="Castanera R."/>
            <person name="Culley D."/>
            <person name="Daum C."/>
            <person name="Ezra D."/>
            <person name="Gonzalez J."/>
            <person name="Henrissat B."/>
            <person name="Kuo A."/>
            <person name="Liang C."/>
            <person name="Lipzen A."/>
            <person name="Lutzoni F."/>
            <person name="Magnuson J."/>
            <person name="Mondo S."/>
            <person name="Nolan M."/>
            <person name="Ohm R."/>
            <person name="Pangilinan J."/>
            <person name="Park H.-J."/>
            <person name="Ramirez L."/>
            <person name="Alfaro M."/>
            <person name="Sun H."/>
            <person name="Tritt A."/>
            <person name="Yoshinaga Y."/>
            <person name="Zwiers L.-H."/>
            <person name="Turgeon B."/>
            <person name="Goodwin S."/>
            <person name="Spatafora J."/>
            <person name="Crous P."/>
            <person name="Grigoriev I."/>
        </authorList>
    </citation>
    <scope>NUCLEOTIDE SEQUENCE</scope>
    <source>
        <strain evidence="2">CBS 207.26</strain>
    </source>
</reference>
<dbReference type="PRINTS" id="PR00081">
    <property type="entry name" value="GDHRDH"/>
</dbReference>
<dbReference type="InterPro" id="IPR036291">
    <property type="entry name" value="NAD(P)-bd_dom_sf"/>
</dbReference>